<proteinExistence type="predicted"/>
<gene>
    <name evidence="2" type="ORF">PT974_09982</name>
</gene>
<evidence type="ECO:0000313" key="3">
    <source>
        <dbReference type="Proteomes" id="UP001338125"/>
    </source>
</evidence>
<comment type="caution">
    <text evidence="2">The sequence shown here is derived from an EMBL/GenBank/DDBJ whole genome shotgun (WGS) entry which is preliminary data.</text>
</comment>
<reference evidence="2 3" key="1">
    <citation type="submission" date="2024-01" db="EMBL/GenBank/DDBJ databases">
        <title>Complete genome of Cladobotryum mycophilum ATHUM6906.</title>
        <authorList>
            <person name="Christinaki A.C."/>
            <person name="Myridakis A.I."/>
            <person name="Kouvelis V.N."/>
        </authorList>
    </citation>
    <scope>NUCLEOTIDE SEQUENCE [LARGE SCALE GENOMIC DNA]</scope>
    <source>
        <strain evidence="2 3">ATHUM6906</strain>
    </source>
</reference>
<keyword evidence="3" id="KW-1185">Reference proteome</keyword>
<sequence length="412" mass="42775">MHPISVPVFYLGVAALLPLQWGAVAAASKPPVTLEVCLTSRTTTSLKGAIPTYNSLRTFVFKRDVYVTKTPCKTITPPAVTKTKTITKTITTESDVPKKTDTYTDTDTVTKTITNNVPTFTVTITGDPVTISSTSTAPGATTVPAPSGFQPVLDTLPGSAAKKKRSANNARSPMGSSLQVAARALANSHQPLCPPANKKPPPSYPAAVTCYGVVEKFADRTITQTAHKTTTVTAPTPTKTITKTKTITVTNVVTTPHASKTVTVTETDTDTITNAPTTTITTTSTSTITVPTYTATAYAVCDPGNSAGAVNGNGLVSIYQDGGIGNVNAAFTADASVAACCNSCAANPVCAAYAYLGTLMPGVQCFNFLPFQATCSYGDYLLGVDYNPSIAPDNGYFVGNGNCGEFEGSTEV</sequence>
<dbReference type="Proteomes" id="UP001338125">
    <property type="component" value="Unassembled WGS sequence"/>
</dbReference>
<name>A0ABR0S8K9_9HYPO</name>
<protein>
    <recommendedName>
        <fullName evidence="4">Apple domain-containing protein</fullName>
    </recommendedName>
</protein>
<feature type="chain" id="PRO_5046305873" description="Apple domain-containing protein" evidence="1">
    <location>
        <begin position="27"/>
        <end position="412"/>
    </location>
</feature>
<dbReference type="EMBL" id="JAVFKD010000015">
    <property type="protein sequence ID" value="KAK5988499.1"/>
    <property type="molecule type" value="Genomic_DNA"/>
</dbReference>
<organism evidence="2 3">
    <name type="scientific">Cladobotryum mycophilum</name>
    <dbReference type="NCBI Taxonomy" id="491253"/>
    <lineage>
        <taxon>Eukaryota</taxon>
        <taxon>Fungi</taxon>
        <taxon>Dikarya</taxon>
        <taxon>Ascomycota</taxon>
        <taxon>Pezizomycotina</taxon>
        <taxon>Sordariomycetes</taxon>
        <taxon>Hypocreomycetidae</taxon>
        <taxon>Hypocreales</taxon>
        <taxon>Hypocreaceae</taxon>
        <taxon>Cladobotryum</taxon>
    </lineage>
</organism>
<evidence type="ECO:0000256" key="1">
    <source>
        <dbReference type="SAM" id="SignalP"/>
    </source>
</evidence>
<evidence type="ECO:0000313" key="2">
    <source>
        <dbReference type="EMBL" id="KAK5988499.1"/>
    </source>
</evidence>
<accession>A0ABR0S8K9</accession>
<feature type="signal peptide" evidence="1">
    <location>
        <begin position="1"/>
        <end position="26"/>
    </location>
</feature>
<evidence type="ECO:0008006" key="4">
    <source>
        <dbReference type="Google" id="ProtNLM"/>
    </source>
</evidence>
<keyword evidence="1" id="KW-0732">Signal</keyword>